<evidence type="ECO:0000313" key="7">
    <source>
        <dbReference type="Proteomes" id="UP001167831"/>
    </source>
</evidence>
<feature type="signal peptide" evidence="3">
    <location>
        <begin position="1"/>
        <end position="19"/>
    </location>
</feature>
<protein>
    <submittedName>
        <fullName evidence="6">T9SS type A sorting domain-containing protein</fullName>
    </submittedName>
</protein>
<sequence length="473" mass="51578">MKKTITKTAIMLSLLVAGAADLYAQSAIYACGHIRRTRETAITNLKNSGYTTAILFNVNVEKDGSLTTDFSWDTQTAAEAGGIICQNGEYVFDRYQPHYVDDIKSLVTQPTTISRLEICIGGWGNGSYGNIRDFINRYGTGEETVLYRNFKALKEMIPEIEAVNNDQEQDYDVETAVKFHRMLADIGYKTTVAPYMNRSYWQVLVRRLNEVPGTCDLVYLQTYGGGAGNDPSEWKVFGDIPMYIGYDCEASGNLSEMESRFKNWRDADGVQGGFLWNYNSEARNVNEWATAINRIFPTKTVDKAAARFYQDINYGGYSVTLPEGSFSRTEMALYGIRANDITSFKLLSGYKVTMYSGDNFDGASVTFTESSSWIGTEWNDRVCSMKIESVGTGIGGVDADASDALAASLGADGTAVIVSGAAVGKVELYSMAGDKVCETAVSADGSAELSVASLPAGLYVVKAANGSAKVLKR</sequence>
<feature type="chain" id="PRO_5043532476" evidence="3">
    <location>
        <begin position="20"/>
        <end position="473"/>
    </location>
</feature>
<keyword evidence="7" id="KW-1185">Reference proteome</keyword>
<gene>
    <name evidence="5" type="ORF">QVN81_11515</name>
    <name evidence="6" type="ORF">QVN84_09440</name>
</gene>
<evidence type="ECO:0000313" key="5">
    <source>
        <dbReference type="EMBL" id="MDN0023637.1"/>
    </source>
</evidence>
<evidence type="ECO:0000259" key="4">
    <source>
        <dbReference type="PROSITE" id="PS50915"/>
    </source>
</evidence>
<reference evidence="6" key="2">
    <citation type="submission" date="2023-08" db="EMBL/GenBank/DDBJ databases">
        <title>Identification and characterization of horizontal gene transfer across gut microbiota members of farm animals based on homology search.</title>
        <authorList>
            <person name="Schwarzerova J."/>
            <person name="Nykrynova M."/>
            <person name="Jureckova K."/>
            <person name="Cejkova D."/>
            <person name="Rychlik I."/>
        </authorList>
    </citation>
    <scope>NUCLEOTIDE SEQUENCE</scope>
    <source>
        <strain evidence="6">ET15</strain>
        <strain evidence="5">ET37</strain>
    </source>
</reference>
<proteinExistence type="inferred from homology"/>
<dbReference type="PROSITE" id="PS50915">
    <property type="entry name" value="CRYSTALLIN_BETA_GAMMA"/>
    <property type="match status" value="1"/>
</dbReference>
<comment type="similarity">
    <text evidence="1">Belongs to the beta/gamma-crystallin family.</text>
</comment>
<comment type="caution">
    <text evidence="6">The sequence shown here is derived from an EMBL/GenBank/DDBJ whole genome shotgun (WGS) entry which is preliminary data.</text>
</comment>
<evidence type="ECO:0000313" key="6">
    <source>
        <dbReference type="EMBL" id="MDN0025736.1"/>
    </source>
</evidence>
<evidence type="ECO:0000313" key="8">
    <source>
        <dbReference type="Proteomes" id="UP001168478"/>
    </source>
</evidence>
<reference evidence="6" key="1">
    <citation type="submission" date="2023-06" db="EMBL/GenBank/DDBJ databases">
        <authorList>
            <person name="Zeman M."/>
            <person name="Kubasova T."/>
            <person name="Jahodarova E."/>
            <person name="Nykrynova M."/>
            <person name="Rychlik I."/>
        </authorList>
    </citation>
    <scope>NUCLEOTIDE SEQUENCE</scope>
    <source>
        <strain evidence="6">ET15</strain>
        <strain evidence="5">ET37</strain>
    </source>
</reference>
<keyword evidence="3" id="KW-0732">Signal</keyword>
<dbReference type="RefSeq" id="WP_289826133.1">
    <property type="nucleotide sequence ID" value="NZ_JAUEIE010000015.1"/>
</dbReference>
<dbReference type="Proteomes" id="UP001168478">
    <property type="component" value="Unassembled WGS sequence"/>
</dbReference>
<dbReference type="Proteomes" id="UP001167831">
    <property type="component" value="Unassembled WGS sequence"/>
</dbReference>
<evidence type="ECO:0000256" key="3">
    <source>
        <dbReference type="SAM" id="SignalP"/>
    </source>
</evidence>
<organism evidence="6 8">
    <name type="scientific">Leyella lascolaii</name>
    <dbReference type="NCBI Taxonomy" id="1776379"/>
    <lineage>
        <taxon>Bacteria</taxon>
        <taxon>Pseudomonadati</taxon>
        <taxon>Bacteroidota</taxon>
        <taxon>Bacteroidia</taxon>
        <taxon>Bacteroidales</taxon>
        <taxon>Prevotellaceae</taxon>
        <taxon>Leyella</taxon>
    </lineage>
</organism>
<evidence type="ECO:0000256" key="2">
    <source>
        <dbReference type="ARBA" id="ARBA00022737"/>
    </source>
</evidence>
<dbReference type="AlphaFoldDB" id="A0AAW7JXI4"/>
<name>A0AAW7JXI4_9BACT</name>
<keyword evidence="2" id="KW-0677">Repeat</keyword>
<dbReference type="Gene3D" id="2.60.20.10">
    <property type="entry name" value="Crystallins"/>
    <property type="match status" value="1"/>
</dbReference>
<dbReference type="SUPFAM" id="SSF49695">
    <property type="entry name" value="gamma-Crystallin-like"/>
    <property type="match status" value="1"/>
</dbReference>
<dbReference type="EMBL" id="JAUEIF010000008">
    <property type="protein sequence ID" value="MDN0025736.1"/>
    <property type="molecule type" value="Genomic_DNA"/>
</dbReference>
<accession>A0AAW7JXI4</accession>
<dbReference type="InterPro" id="IPR001064">
    <property type="entry name" value="Beta/gamma_crystallin"/>
</dbReference>
<dbReference type="InterPro" id="IPR011024">
    <property type="entry name" value="G_crystallin-like"/>
</dbReference>
<feature type="domain" description="Beta/gamma crystallin 'Greek key'" evidence="4">
    <location>
        <begin position="304"/>
        <end position="348"/>
    </location>
</feature>
<evidence type="ECO:0000256" key="1">
    <source>
        <dbReference type="ARBA" id="ARBA00009646"/>
    </source>
</evidence>
<dbReference type="EMBL" id="JAUEIE010000015">
    <property type="protein sequence ID" value="MDN0023637.1"/>
    <property type="molecule type" value="Genomic_DNA"/>
</dbReference>